<gene>
    <name evidence="3" type="ORF">CE91St55_42700</name>
</gene>
<dbReference type="Pfam" id="PF02065">
    <property type="entry name" value="Melibiase"/>
    <property type="match status" value="1"/>
</dbReference>
<evidence type="ECO:0008006" key="5">
    <source>
        <dbReference type="Google" id="ProtNLM"/>
    </source>
</evidence>
<evidence type="ECO:0000256" key="1">
    <source>
        <dbReference type="ARBA" id="ARBA00022801"/>
    </source>
</evidence>
<dbReference type="CDD" id="cd14791">
    <property type="entry name" value="GH36"/>
    <property type="match status" value="1"/>
</dbReference>
<dbReference type="InterPro" id="IPR038417">
    <property type="entry name" value="Alpga-gal_N_sf"/>
</dbReference>
<evidence type="ECO:0000256" key="2">
    <source>
        <dbReference type="ARBA" id="ARBA00023295"/>
    </source>
</evidence>
<dbReference type="InterPro" id="IPR050985">
    <property type="entry name" value="Alpha-glycosidase_related"/>
</dbReference>
<evidence type="ECO:0000313" key="4">
    <source>
        <dbReference type="Proteomes" id="UP001055091"/>
    </source>
</evidence>
<accession>A0AA37NDS6</accession>
<dbReference type="Gene3D" id="2.70.98.60">
    <property type="entry name" value="alpha-galactosidase from lactobacil brevis"/>
    <property type="match status" value="1"/>
</dbReference>
<dbReference type="PANTHER" id="PTHR43053:SF3">
    <property type="entry name" value="ALPHA-GALACTOSIDASE C-RELATED"/>
    <property type="match status" value="1"/>
</dbReference>
<dbReference type="EMBL" id="BQNJ01000002">
    <property type="protein sequence ID" value="GKH02289.1"/>
    <property type="molecule type" value="Genomic_DNA"/>
</dbReference>
<sequence length="695" mass="78678">MNIAENGIYLNLGLKKGEAARLLHFSSHPQEMEIGDNDASVYTLAELQASGFNQNDHHGLKHTGSSPSLLMTYESHRDYRNDYGRKLEVIQKYNGLELITHIQFYDGIQTVKFVNEVVNHSGEEYALEYVSSFALTGITEQTKGPRDKTGLLYIPHNTWFGEAQWKKYTLNELGYDAVNSFSMKRIAVTNTGSWACVEHLPMGCYYNTELDQSLMWQIETSGSWHWEISDIRGTLYVQAGGPTYQENGFLKILKPDEHFLSVPCAVSAAKGEFQEAVAELTKYRRRIRRKNEDNEKLPVIFNDYMNCLMGDPTTEVLKPLIDAAAESGCEYFCVDCGWYSDGHWWDGVGEWLPSDRRFPGGIGEVIRYIRDKGMVPGLWLELEVMGINCPMVSKVSKDWFFQRNGRPIIDHCRYQLDFRNKEVRDYATGVIKRLVEEYGVGYIKMDYNIDTGVGTDYHADSAGEGLLSHTRSYLNWLDEIFETYPDLIIENCSSGGMRMEYSMLARQSIQSVTDQTDYIKMAAIAANCATACTPEQAAIWSYPLVEGTGEETIFNMVNAMLFRIHQSGYLGQIGEQRMQYVREGIACYKKIREDIREGIPCWPTGLASMSDEYISYGLVNGGKMYLAVWRTGGEGEKSFEIPLKGSFSAAAEVSCIFPEKKETVFTVNGNCLTVSLAPKSARLFLIVTETREQSE</sequence>
<dbReference type="InterPro" id="IPR013785">
    <property type="entry name" value="Aldolase_TIM"/>
</dbReference>
<organism evidence="3 4">
    <name type="scientific">Hungatella hathewayi</name>
    <dbReference type="NCBI Taxonomy" id="154046"/>
    <lineage>
        <taxon>Bacteria</taxon>
        <taxon>Bacillati</taxon>
        <taxon>Bacillota</taxon>
        <taxon>Clostridia</taxon>
        <taxon>Lachnospirales</taxon>
        <taxon>Lachnospiraceae</taxon>
        <taxon>Hungatella</taxon>
    </lineage>
</organism>
<keyword evidence="1" id="KW-0378">Hydrolase</keyword>
<dbReference type="GO" id="GO:0016052">
    <property type="term" value="P:carbohydrate catabolic process"/>
    <property type="evidence" value="ECO:0007669"/>
    <property type="project" value="InterPro"/>
</dbReference>
<dbReference type="InterPro" id="IPR002252">
    <property type="entry name" value="Glyco_hydro_36"/>
</dbReference>
<reference evidence="3" key="1">
    <citation type="submission" date="2022-01" db="EMBL/GenBank/DDBJ databases">
        <title>Novel bile acid biosynthetic pathways are enriched in the microbiome of centenarians.</title>
        <authorList>
            <person name="Sato Y."/>
            <person name="Atarashi K."/>
            <person name="Plichta R.D."/>
            <person name="Arai Y."/>
            <person name="Sasajima S."/>
            <person name="Kearney M.S."/>
            <person name="Suda W."/>
            <person name="Takeshita K."/>
            <person name="Sasaki T."/>
            <person name="Okamoto S."/>
            <person name="Skelly N.A."/>
            <person name="Okamura Y."/>
            <person name="Vlamakis H."/>
            <person name="Li Y."/>
            <person name="Tanoue T."/>
            <person name="Takei H."/>
            <person name="Nittono H."/>
            <person name="Narushima S."/>
            <person name="Irie J."/>
            <person name="Itoh H."/>
            <person name="Moriya K."/>
            <person name="Sugiura Y."/>
            <person name="Suematsu M."/>
            <person name="Moritoki N."/>
            <person name="Shibata S."/>
            <person name="Littman R.D."/>
            <person name="Fischbach A.M."/>
            <person name="Uwamino Y."/>
            <person name="Inoue T."/>
            <person name="Honda A."/>
            <person name="Hattori M."/>
            <person name="Murai T."/>
            <person name="Xavier J.R."/>
            <person name="Hirose N."/>
            <person name="Honda K."/>
        </authorList>
    </citation>
    <scope>NUCLEOTIDE SEQUENCE</scope>
    <source>
        <strain evidence="3">CE91-St55</strain>
    </source>
</reference>
<dbReference type="GO" id="GO:0004557">
    <property type="term" value="F:alpha-galactosidase activity"/>
    <property type="evidence" value="ECO:0007669"/>
    <property type="project" value="InterPro"/>
</dbReference>
<dbReference type="AlphaFoldDB" id="A0AA37NDS6"/>
<evidence type="ECO:0000313" key="3">
    <source>
        <dbReference type="EMBL" id="GKH02289.1"/>
    </source>
</evidence>
<dbReference type="Gene3D" id="3.20.20.70">
    <property type="entry name" value="Aldolase class I"/>
    <property type="match status" value="1"/>
</dbReference>
<name>A0AA37NDS6_9FIRM</name>
<dbReference type="PANTHER" id="PTHR43053">
    <property type="entry name" value="GLYCOSIDASE FAMILY 31"/>
    <property type="match status" value="1"/>
</dbReference>
<dbReference type="SUPFAM" id="SSF51445">
    <property type="entry name" value="(Trans)glycosidases"/>
    <property type="match status" value="1"/>
</dbReference>
<keyword evidence="2" id="KW-0326">Glycosidase</keyword>
<dbReference type="RefSeq" id="WP_195521838.1">
    <property type="nucleotide sequence ID" value="NZ_BQNJ01000002.1"/>
</dbReference>
<dbReference type="InterPro" id="IPR017853">
    <property type="entry name" value="GH"/>
</dbReference>
<proteinExistence type="predicted"/>
<comment type="caution">
    <text evidence="3">The sequence shown here is derived from an EMBL/GenBank/DDBJ whole genome shotgun (WGS) entry which is preliminary data.</text>
</comment>
<dbReference type="Proteomes" id="UP001055091">
    <property type="component" value="Unassembled WGS sequence"/>
</dbReference>
<protein>
    <recommendedName>
        <fullName evidence="5">Alpha-galactosidase</fullName>
    </recommendedName>
</protein>